<proteinExistence type="predicted"/>
<dbReference type="OrthoDB" id="13807at2759"/>
<organism evidence="1 2">
    <name type="scientific">Senna tora</name>
    <dbReference type="NCBI Taxonomy" id="362788"/>
    <lineage>
        <taxon>Eukaryota</taxon>
        <taxon>Viridiplantae</taxon>
        <taxon>Streptophyta</taxon>
        <taxon>Embryophyta</taxon>
        <taxon>Tracheophyta</taxon>
        <taxon>Spermatophyta</taxon>
        <taxon>Magnoliopsida</taxon>
        <taxon>eudicotyledons</taxon>
        <taxon>Gunneridae</taxon>
        <taxon>Pentapetalae</taxon>
        <taxon>rosids</taxon>
        <taxon>fabids</taxon>
        <taxon>Fabales</taxon>
        <taxon>Fabaceae</taxon>
        <taxon>Caesalpinioideae</taxon>
        <taxon>Cassia clade</taxon>
        <taxon>Senna</taxon>
    </lineage>
</organism>
<dbReference type="AlphaFoldDB" id="A0A834WRS7"/>
<protein>
    <submittedName>
        <fullName evidence="1">Uncharacterized protein</fullName>
    </submittedName>
</protein>
<evidence type="ECO:0000313" key="1">
    <source>
        <dbReference type="EMBL" id="KAF7827779.1"/>
    </source>
</evidence>
<evidence type="ECO:0000313" key="2">
    <source>
        <dbReference type="Proteomes" id="UP000634136"/>
    </source>
</evidence>
<dbReference type="Proteomes" id="UP000634136">
    <property type="component" value="Unassembled WGS sequence"/>
</dbReference>
<keyword evidence="2" id="KW-1185">Reference proteome</keyword>
<accession>A0A834WRS7</accession>
<name>A0A834WRS7_9FABA</name>
<gene>
    <name evidence="1" type="ORF">G2W53_018943</name>
</gene>
<comment type="caution">
    <text evidence="1">The sequence shown here is derived from an EMBL/GenBank/DDBJ whole genome shotgun (WGS) entry which is preliminary data.</text>
</comment>
<sequence>MVLIATAGCGASTEVGEIDFCCSEEETVEAGIDAIEDVLDNNEAKEQPEELTNKGVKQMAMFLQYYINANGHKVYTTKGFFFLILAAGLTLEHDYQIDDCFSFVFDFREGMKDAIELGQCHNDTSAVGKEAIYVEDIFKCIWLYRSDLSKSWFDGMVASTTFNSGEILSSKCDICYERPVMKQHLLRQQDGITNMSLYE</sequence>
<dbReference type="EMBL" id="JAAIUW010000006">
    <property type="protein sequence ID" value="KAF7827779.1"/>
    <property type="molecule type" value="Genomic_DNA"/>
</dbReference>
<reference evidence="1" key="1">
    <citation type="submission" date="2020-09" db="EMBL/GenBank/DDBJ databases">
        <title>Genome-Enabled Discovery of Anthraquinone Biosynthesis in Senna tora.</title>
        <authorList>
            <person name="Kang S.-H."/>
            <person name="Pandey R.P."/>
            <person name="Lee C.-M."/>
            <person name="Sim J.-S."/>
            <person name="Jeong J.-T."/>
            <person name="Choi B.-S."/>
            <person name="Jung M."/>
            <person name="Ginzburg D."/>
            <person name="Zhao K."/>
            <person name="Won S.Y."/>
            <person name="Oh T.-J."/>
            <person name="Yu Y."/>
            <person name="Kim N.-H."/>
            <person name="Lee O.R."/>
            <person name="Lee T.-H."/>
            <person name="Bashyal P."/>
            <person name="Kim T.-S."/>
            <person name="Lee W.-H."/>
            <person name="Kawkins C."/>
            <person name="Kim C.-K."/>
            <person name="Kim J.S."/>
            <person name="Ahn B.O."/>
            <person name="Rhee S.Y."/>
            <person name="Sohng J.K."/>
        </authorList>
    </citation>
    <scope>NUCLEOTIDE SEQUENCE</scope>
    <source>
        <tissue evidence="1">Leaf</tissue>
    </source>
</reference>